<reference key="2">
    <citation type="submission" date="2011-10" db="EMBL/GenBank/DDBJ databases">
        <title>The genome and transcriptome sequence of Clonorchis sinensis provide insights into the carcinogenic liver fluke.</title>
        <authorList>
            <person name="Wang X."/>
            <person name="Huang Y."/>
            <person name="Chen W."/>
            <person name="Liu H."/>
            <person name="Guo L."/>
            <person name="Chen Y."/>
            <person name="Luo F."/>
            <person name="Zhou W."/>
            <person name="Sun J."/>
            <person name="Mao Q."/>
            <person name="Liang P."/>
            <person name="Zhou C."/>
            <person name="Tian Y."/>
            <person name="Men J."/>
            <person name="Lv X."/>
            <person name="Huang L."/>
            <person name="Zhou J."/>
            <person name="Hu Y."/>
            <person name="Li R."/>
            <person name="Zhang F."/>
            <person name="Lei H."/>
            <person name="Li X."/>
            <person name="Hu X."/>
            <person name="Liang C."/>
            <person name="Xu J."/>
            <person name="Wu Z."/>
            <person name="Yu X."/>
        </authorList>
    </citation>
    <scope>NUCLEOTIDE SEQUENCE</scope>
    <source>
        <strain>Henan</strain>
    </source>
</reference>
<reference evidence="3" key="1">
    <citation type="journal article" date="2011" name="Genome Biol.">
        <title>The draft genome of the carcinogenic human liver fluke Clonorchis sinensis.</title>
        <authorList>
            <person name="Wang X."/>
            <person name="Chen W."/>
            <person name="Huang Y."/>
            <person name="Sun J."/>
            <person name="Men J."/>
            <person name="Liu H."/>
            <person name="Luo F."/>
            <person name="Guo L."/>
            <person name="Lv X."/>
            <person name="Deng C."/>
            <person name="Zhou C."/>
            <person name="Fan Y."/>
            <person name="Li X."/>
            <person name="Huang L."/>
            <person name="Hu Y."/>
            <person name="Liang C."/>
            <person name="Hu X."/>
            <person name="Xu J."/>
            <person name="Yu X."/>
        </authorList>
    </citation>
    <scope>NUCLEOTIDE SEQUENCE [LARGE SCALE GENOMIC DNA]</scope>
    <source>
        <strain evidence="3">Henan</strain>
    </source>
</reference>
<proteinExistence type="predicted"/>
<accession>G7Y2Q3</accession>
<feature type="coiled-coil region" evidence="1">
    <location>
        <begin position="162"/>
        <end position="224"/>
    </location>
</feature>
<feature type="region of interest" description="Disordered" evidence="2">
    <location>
        <begin position="231"/>
        <end position="264"/>
    </location>
</feature>
<organism evidence="3 4">
    <name type="scientific">Clonorchis sinensis</name>
    <name type="common">Chinese liver fluke</name>
    <dbReference type="NCBI Taxonomy" id="79923"/>
    <lineage>
        <taxon>Eukaryota</taxon>
        <taxon>Metazoa</taxon>
        <taxon>Spiralia</taxon>
        <taxon>Lophotrochozoa</taxon>
        <taxon>Platyhelminthes</taxon>
        <taxon>Trematoda</taxon>
        <taxon>Digenea</taxon>
        <taxon>Opisthorchiida</taxon>
        <taxon>Opisthorchiata</taxon>
        <taxon>Opisthorchiidae</taxon>
        <taxon>Clonorchis</taxon>
    </lineage>
</organism>
<keyword evidence="1" id="KW-0175">Coiled coil</keyword>
<evidence type="ECO:0000313" key="4">
    <source>
        <dbReference type="Proteomes" id="UP000008909"/>
    </source>
</evidence>
<protein>
    <submittedName>
        <fullName evidence="3">Nuclear receptor coactivator 2</fullName>
    </submittedName>
</protein>
<dbReference type="Proteomes" id="UP000008909">
    <property type="component" value="Unassembled WGS sequence"/>
</dbReference>
<dbReference type="AlphaFoldDB" id="G7Y2Q3"/>
<evidence type="ECO:0000256" key="2">
    <source>
        <dbReference type="SAM" id="MobiDB-lite"/>
    </source>
</evidence>
<keyword evidence="3" id="KW-0675">Receptor</keyword>
<sequence length="279" mass="30849">MLSRHIGPVALHAAYSRAAHTEQSHFQSGEEALSHLDDVIEFVVSEAIDYAEKPPEERTLPKLTRKAPPPPRPRNSMVMGNFNQMRPDMAANGLNRMPMLGANAQFQQKLHNQLPTMVPFGASPQQQQQLLMQYNGQYQTQPAHSQQQQYAQAAHFQALNQQAQYQAANAAALAQMQQLQRQQLQPGLCRTSDSPAIANCAAGVQQQQQALASAQQQLQLYAAAHQLPGMMQTFPPTQGQHQAMPQLQVQPQQPQQQQQSAQAQSTDPCALNLLLLSLI</sequence>
<feature type="compositionally biased region" description="Low complexity" evidence="2">
    <location>
        <begin position="240"/>
        <end position="264"/>
    </location>
</feature>
<feature type="region of interest" description="Disordered" evidence="2">
    <location>
        <begin position="53"/>
        <end position="76"/>
    </location>
</feature>
<evidence type="ECO:0000313" key="3">
    <source>
        <dbReference type="EMBL" id="GAA47240.1"/>
    </source>
</evidence>
<keyword evidence="4" id="KW-1185">Reference proteome</keyword>
<dbReference type="EMBL" id="DF142831">
    <property type="protein sequence ID" value="GAA47240.1"/>
    <property type="molecule type" value="Genomic_DNA"/>
</dbReference>
<evidence type="ECO:0000256" key="1">
    <source>
        <dbReference type="SAM" id="Coils"/>
    </source>
</evidence>
<gene>
    <name evidence="3" type="ORF">CLF_100120</name>
</gene>
<name>G7Y2Q3_CLOSI</name>